<keyword evidence="2" id="KW-0489">Methyltransferase</keyword>
<dbReference type="SUPFAM" id="SSF53335">
    <property type="entry name" value="S-adenosyl-L-methionine-dependent methyltransferases"/>
    <property type="match status" value="1"/>
</dbReference>
<dbReference type="Proteomes" id="UP000197153">
    <property type="component" value="Chromosome 3"/>
</dbReference>
<dbReference type="InterPro" id="IPR029063">
    <property type="entry name" value="SAM-dependent_MTases_sf"/>
</dbReference>
<sequence length="198" mass="21263">MILDTPVSRTVLHVGCGVHRPEKLHSLFHSSEWREVRLDIDPAVQPDIVASITDLSMVADGSVDAVWSSHNVEHLHAHQVPVALAEFRRVLKPDGFALITLPDLQAVAALVAEDKLDEAVYLSAAGPIAPLDMLFGLRSAIARGNEYMAHRTGFTAQTLGKALLAAGFAAVKVTKDKPSFNLWAMAYVTPPAGTAKPS</sequence>
<dbReference type="GO" id="GO:0032259">
    <property type="term" value="P:methylation"/>
    <property type="evidence" value="ECO:0007669"/>
    <property type="project" value="UniProtKB-KW"/>
</dbReference>
<dbReference type="Gene3D" id="3.40.50.150">
    <property type="entry name" value="Vaccinia Virus protein VP39"/>
    <property type="match status" value="1"/>
</dbReference>
<keyword evidence="2" id="KW-0808">Transferase</keyword>
<dbReference type="Pfam" id="PF08241">
    <property type="entry name" value="Methyltransf_11"/>
    <property type="match status" value="1"/>
</dbReference>
<evidence type="ECO:0000313" key="2">
    <source>
        <dbReference type="EMBL" id="ASG24737.1"/>
    </source>
</evidence>
<dbReference type="RefSeq" id="WP_088875143.1">
    <property type="nucleotide sequence ID" value="NZ_CP022112.1"/>
</dbReference>
<dbReference type="GO" id="GO:0008757">
    <property type="term" value="F:S-adenosylmethionine-dependent methyltransferase activity"/>
    <property type="evidence" value="ECO:0007669"/>
    <property type="project" value="InterPro"/>
</dbReference>
<reference evidence="2 3" key="1">
    <citation type="submission" date="2017-06" db="EMBL/GenBank/DDBJ databases">
        <title>Complete genome sequence of Nitrospirillum amazonense strain CBAmC, an endophytic nitrogen-fixing and plant growth-promoting bacterium, isolated from sugarcane.</title>
        <authorList>
            <person name="Schwab S."/>
            <person name="dos Santos Teixeira K.R."/>
            <person name="Simoes Araujo J.L."/>
            <person name="Soares Vidal M."/>
            <person name="Borges de Freitas H.R."/>
            <person name="Rivello Crivelaro A.L."/>
            <person name="Bueno de Camargo Nunes A."/>
            <person name="dos Santos C.M."/>
            <person name="Palmeira da Silva Rosa D."/>
            <person name="da Silva Padilha D."/>
            <person name="da Silva E."/>
            <person name="Araujo Terra L."/>
            <person name="Soares Mendes V."/>
            <person name="Farinelli L."/>
            <person name="Magalhaes Cruz L."/>
            <person name="Baldani J.I."/>
        </authorList>
    </citation>
    <scope>NUCLEOTIDE SEQUENCE [LARGE SCALE GENOMIC DNA]</scope>
    <source>
        <strain evidence="2 3">CBAmC</strain>
    </source>
</reference>
<dbReference type="EMBL" id="CP022112">
    <property type="protein sequence ID" value="ASG24737.1"/>
    <property type="molecule type" value="Genomic_DNA"/>
</dbReference>
<dbReference type="InterPro" id="IPR013216">
    <property type="entry name" value="Methyltransf_11"/>
</dbReference>
<evidence type="ECO:0000259" key="1">
    <source>
        <dbReference type="Pfam" id="PF08241"/>
    </source>
</evidence>
<dbReference type="KEGG" id="nao:Y958_28275"/>
<feature type="domain" description="Methyltransferase type 11" evidence="1">
    <location>
        <begin position="13"/>
        <end position="99"/>
    </location>
</feature>
<protein>
    <submittedName>
        <fullName evidence="2">SAM-dependent methyltransferase</fullName>
    </submittedName>
</protein>
<evidence type="ECO:0000313" key="3">
    <source>
        <dbReference type="Proteomes" id="UP000197153"/>
    </source>
</evidence>
<accession>A0A248K187</accession>
<dbReference type="CDD" id="cd02440">
    <property type="entry name" value="AdoMet_MTases"/>
    <property type="match status" value="1"/>
</dbReference>
<proteinExistence type="predicted"/>
<organism evidence="2 3">
    <name type="scientific">Nitrospirillum viridazoti CBAmc</name>
    <dbReference type="NCBI Taxonomy" id="1441467"/>
    <lineage>
        <taxon>Bacteria</taxon>
        <taxon>Pseudomonadati</taxon>
        <taxon>Pseudomonadota</taxon>
        <taxon>Alphaproteobacteria</taxon>
        <taxon>Rhodospirillales</taxon>
        <taxon>Azospirillaceae</taxon>
        <taxon>Nitrospirillum</taxon>
        <taxon>Nitrospirillum viridazoti</taxon>
    </lineage>
</organism>
<name>A0A248K187_9PROT</name>
<gene>
    <name evidence="2" type="ORF">Y958_28275</name>
</gene>
<keyword evidence="3" id="KW-1185">Reference proteome</keyword>
<dbReference type="AlphaFoldDB" id="A0A248K187"/>